<evidence type="ECO:0000313" key="1">
    <source>
        <dbReference type="EMBL" id="MPC31660.1"/>
    </source>
</evidence>
<accession>A0A5B7EBT3</accession>
<evidence type="ECO:0000313" key="2">
    <source>
        <dbReference type="Proteomes" id="UP000324222"/>
    </source>
</evidence>
<protein>
    <submittedName>
        <fullName evidence="1">Uncharacterized protein</fullName>
    </submittedName>
</protein>
<name>A0A5B7EBT3_PORTR</name>
<proteinExistence type="predicted"/>
<sequence>MNLGRKCRKNKNITSNAPICFEIRGSVAEDDKTGKDEPSSRERKPEAVMVVVDVAVWDLPSSETHVEIEIVKTLAINLLTSIDTS</sequence>
<keyword evidence="2" id="KW-1185">Reference proteome</keyword>
<comment type="caution">
    <text evidence="1">The sequence shown here is derived from an EMBL/GenBank/DDBJ whole genome shotgun (WGS) entry which is preliminary data.</text>
</comment>
<dbReference type="AlphaFoldDB" id="A0A5B7EBT3"/>
<dbReference type="EMBL" id="VSRR010002481">
    <property type="protein sequence ID" value="MPC31660.1"/>
    <property type="molecule type" value="Genomic_DNA"/>
</dbReference>
<dbReference type="Proteomes" id="UP000324222">
    <property type="component" value="Unassembled WGS sequence"/>
</dbReference>
<gene>
    <name evidence="1" type="ORF">E2C01_024956</name>
</gene>
<reference evidence="1 2" key="1">
    <citation type="submission" date="2019-05" db="EMBL/GenBank/DDBJ databases">
        <title>Another draft genome of Portunus trituberculatus and its Hox gene families provides insights of decapod evolution.</title>
        <authorList>
            <person name="Jeong J.-H."/>
            <person name="Song I."/>
            <person name="Kim S."/>
            <person name="Choi T."/>
            <person name="Kim D."/>
            <person name="Ryu S."/>
            <person name="Kim W."/>
        </authorList>
    </citation>
    <scope>NUCLEOTIDE SEQUENCE [LARGE SCALE GENOMIC DNA]</scope>
    <source>
        <tissue evidence="1">Muscle</tissue>
    </source>
</reference>
<organism evidence="1 2">
    <name type="scientific">Portunus trituberculatus</name>
    <name type="common">Swimming crab</name>
    <name type="synonym">Neptunus trituberculatus</name>
    <dbReference type="NCBI Taxonomy" id="210409"/>
    <lineage>
        <taxon>Eukaryota</taxon>
        <taxon>Metazoa</taxon>
        <taxon>Ecdysozoa</taxon>
        <taxon>Arthropoda</taxon>
        <taxon>Crustacea</taxon>
        <taxon>Multicrustacea</taxon>
        <taxon>Malacostraca</taxon>
        <taxon>Eumalacostraca</taxon>
        <taxon>Eucarida</taxon>
        <taxon>Decapoda</taxon>
        <taxon>Pleocyemata</taxon>
        <taxon>Brachyura</taxon>
        <taxon>Eubrachyura</taxon>
        <taxon>Portunoidea</taxon>
        <taxon>Portunidae</taxon>
        <taxon>Portuninae</taxon>
        <taxon>Portunus</taxon>
    </lineage>
</organism>